<reference evidence="2" key="1">
    <citation type="journal article" date="2023" name="Plant J.">
        <title>Genome sequences and population genomics provide insights into the demographic history, inbreeding, and mutation load of two 'living fossil' tree species of Dipteronia.</title>
        <authorList>
            <person name="Feng Y."/>
            <person name="Comes H.P."/>
            <person name="Chen J."/>
            <person name="Zhu S."/>
            <person name="Lu R."/>
            <person name="Zhang X."/>
            <person name="Li P."/>
            <person name="Qiu J."/>
            <person name="Olsen K.M."/>
            <person name="Qiu Y."/>
        </authorList>
    </citation>
    <scope>NUCLEOTIDE SEQUENCE</scope>
    <source>
        <strain evidence="2">KIB01</strain>
    </source>
</reference>
<proteinExistence type="predicted"/>
<comment type="caution">
    <text evidence="2">The sequence shown here is derived from an EMBL/GenBank/DDBJ whole genome shotgun (WGS) entry which is preliminary data.</text>
</comment>
<dbReference type="PANTHER" id="PTHR22930:SF281">
    <property type="entry name" value="NUCLEASE"/>
    <property type="match status" value="1"/>
</dbReference>
<name>A0AAD9U398_9ROSI</name>
<dbReference type="InterPro" id="IPR045249">
    <property type="entry name" value="HARBI1-like"/>
</dbReference>
<dbReference type="Proteomes" id="UP001280121">
    <property type="component" value="Unassembled WGS sequence"/>
</dbReference>
<sequence>MSCDLLKSSSGLLNDGNVTTEEQVATFVNILAHHTKNRSVQLRFYRYGETFSRYVHQVLRALLRLENALFVKPALVLDDCTDSRWRWFKFIYVLSGWYGSSTDSRVLQDAITRHNGLKIPFVFGKDRATSNMAESPAVALDNMRLETEESDTAGFT</sequence>
<dbReference type="Pfam" id="PF26138">
    <property type="entry name" value="DUF8040"/>
    <property type="match status" value="1"/>
</dbReference>
<keyword evidence="3" id="KW-1185">Reference proteome</keyword>
<feature type="domain" description="DUF8040" evidence="1">
    <location>
        <begin position="3"/>
        <end position="63"/>
    </location>
</feature>
<evidence type="ECO:0000313" key="2">
    <source>
        <dbReference type="EMBL" id="KAK2646564.1"/>
    </source>
</evidence>
<evidence type="ECO:0000313" key="3">
    <source>
        <dbReference type="Proteomes" id="UP001280121"/>
    </source>
</evidence>
<protein>
    <recommendedName>
        <fullName evidence="1">DUF8040 domain-containing protein</fullName>
    </recommendedName>
</protein>
<evidence type="ECO:0000259" key="1">
    <source>
        <dbReference type="Pfam" id="PF26138"/>
    </source>
</evidence>
<organism evidence="2 3">
    <name type="scientific">Dipteronia dyeriana</name>
    <dbReference type="NCBI Taxonomy" id="168575"/>
    <lineage>
        <taxon>Eukaryota</taxon>
        <taxon>Viridiplantae</taxon>
        <taxon>Streptophyta</taxon>
        <taxon>Embryophyta</taxon>
        <taxon>Tracheophyta</taxon>
        <taxon>Spermatophyta</taxon>
        <taxon>Magnoliopsida</taxon>
        <taxon>eudicotyledons</taxon>
        <taxon>Gunneridae</taxon>
        <taxon>Pentapetalae</taxon>
        <taxon>rosids</taxon>
        <taxon>malvids</taxon>
        <taxon>Sapindales</taxon>
        <taxon>Sapindaceae</taxon>
        <taxon>Hippocastanoideae</taxon>
        <taxon>Acereae</taxon>
        <taxon>Dipteronia</taxon>
    </lineage>
</organism>
<dbReference type="PANTHER" id="PTHR22930">
    <property type="match status" value="1"/>
</dbReference>
<accession>A0AAD9U398</accession>
<gene>
    <name evidence="2" type="ORF">Ddye_021759</name>
</gene>
<dbReference type="InterPro" id="IPR058353">
    <property type="entry name" value="DUF8040"/>
</dbReference>
<dbReference type="EMBL" id="JANJYI010000006">
    <property type="protein sequence ID" value="KAK2646564.1"/>
    <property type="molecule type" value="Genomic_DNA"/>
</dbReference>
<dbReference type="AlphaFoldDB" id="A0AAD9U398"/>